<organism evidence="1 2">
    <name type="scientific">Porites lobata</name>
    <dbReference type="NCBI Taxonomy" id="104759"/>
    <lineage>
        <taxon>Eukaryota</taxon>
        <taxon>Metazoa</taxon>
        <taxon>Cnidaria</taxon>
        <taxon>Anthozoa</taxon>
        <taxon>Hexacorallia</taxon>
        <taxon>Scleractinia</taxon>
        <taxon>Fungiina</taxon>
        <taxon>Poritidae</taxon>
        <taxon>Porites</taxon>
    </lineage>
</organism>
<evidence type="ECO:0000313" key="1">
    <source>
        <dbReference type="EMBL" id="CAH3123995.1"/>
    </source>
</evidence>
<dbReference type="Proteomes" id="UP001159405">
    <property type="component" value="Unassembled WGS sequence"/>
</dbReference>
<accession>A0ABN8NX96</accession>
<comment type="caution">
    <text evidence="1">The sequence shown here is derived from an EMBL/GenBank/DDBJ whole genome shotgun (WGS) entry which is preliminary data.</text>
</comment>
<protein>
    <submittedName>
        <fullName evidence="1">Uncharacterized protein</fullName>
    </submittedName>
</protein>
<gene>
    <name evidence="1" type="ORF">PLOB_00030367</name>
</gene>
<evidence type="ECO:0000313" key="2">
    <source>
        <dbReference type="Proteomes" id="UP001159405"/>
    </source>
</evidence>
<name>A0ABN8NX96_9CNID</name>
<dbReference type="EMBL" id="CALNXK010000039">
    <property type="protein sequence ID" value="CAH3123995.1"/>
    <property type="molecule type" value="Genomic_DNA"/>
</dbReference>
<proteinExistence type="predicted"/>
<sequence>MRTIESFEVYVDPIQEVIEDLLLPTLFGQSEPLPNEVRRLATLATGQGRLGIPDLKSEEPQQFAASRLITTAHVDSITSQSSIMMPGERPTEELKRHQQSLKRASAKEKMDSIDSSLSPGLLRLVNQSRDKGASSWLNAMPLADKGLALNKQEFRDSLRLHYDLPLICNNVEIEPRLQPLDNERFHLRSAVTSSEARLDIKAGGFSARGVTAFFDVRVTHVNSKCYQSKPTSEVFKEQEEEKKRKYQQRVLDVEMGSFTPLVFGTNGGMGNECQRFLKHLADKIAQKDTEPYHVVITWLRTDLV</sequence>
<keyword evidence="2" id="KW-1185">Reference proteome</keyword>
<reference evidence="1 2" key="1">
    <citation type="submission" date="2022-05" db="EMBL/GenBank/DDBJ databases">
        <authorList>
            <consortium name="Genoscope - CEA"/>
            <person name="William W."/>
        </authorList>
    </citation>
    <scope>NUCLEOTIDE SEQUENCE [LARGE SCALE GENOMIC DNA]</scope>
</reference>